<dbReference type="Proteomes" id="UP001306508">
    <property type="component" value="Unassembled WGS sequence"/>
</dbReference>
<evidence type="ECO:0000313" key="1">
    <source>
        <dbReference type="EMBL" id="KAK5781018.1"/>
    </source>
</evidence>
<protein>
    <submittedName>
        <fullName evidence="1">Uncharacterized protein</fullName>
    </submittedName>
</protein>
<dbReference type="AlphaFoldDB" id="A0AAN7WTM9"/>
<name>A0AAN7WTM9_9SACH</name>
<comment type="caution">
    <text evidence="1">The sequence shown here is derived from an EMBL/GenBank/DDBJ whole genome shotgun (WGS) entry which is preliminary data.</text>
</comment>
<evidence type="ECO:0000313" key="2">
    <source>
        <dbReference type="Proteomes" id="UP001306508"/>
    </source>
</evidence>
<sequence length="345" mass="40187">MQTYSSTNYNVRDKISNYQKSRIENQNIDKNKLIRDVPLKCNNKRLLLTKICSFIQKIRCRFKYRSIRKNNLDVKPSMNVLISLYGNIDEHKISEKISLTETVDVGKMMNFDTLQESLIDIDMIFNNLISKIDQSMSSLQIEKPDSNLDDSLEPFDLKHDHNTLSTITTINNYLPQLSGNKITIFSDYDLDFDQQLISDFSVLSKLITIILPPPRSSKRPIIKDNENAKKFYYEKIEFKNFIDKLKLKFTNVIIHDDSSKPCSNNGNRNNLSNCLDKKKVNFSQNISLCKTYTDNEYDRSDPNVTCTLQALKNPEYVQSLKSEINEFKHKEMTVHEGSMLFTHFI</sequence>
<keyword evidence="2" id="KW-1185">Reference proteome</keyword>
<gene>
    <name evidence="1" type="ORF">RI543_001406</name>
</gene>
<organism evidence="1 2">
    <name type="scientific">Arxiozyma heterogenica</name>
    <dbReference type="NCBI Taxonomy" id="278026"/>
    <lineage>
        <taxon>Eukaryota</taxon>
        <taxon>Fungi</taxon>
        <taxon>Dikarya</taxon>
        <taxon>Ascomycota</taxon>
        <taxon>Saccharomycotina</taxon>
        <taxon>Saccharomycetes</taxon>
        <taxon>Saccharomycetales</taxon>
        <taxon>Saccharomycetaceae</taxon>
        <taxon>Arxiozyma</taxon>
    </lineage>
</organism>
<dbReference type="EMBL" id="JAWIZZ010000038">
    <property type="protein sequence ID" value="KAK5781018.1"/>
    <property type="molecule type" value="Genomic_DNA"/>
</dbReference>
<reference evidence="2" key="1">
    <citation type="submission" date="2023-07" db="EMBL/GenBank/DDBJ databases">
        <title>A draft genome of Kazachstania heterogenica Y-27499.</title>
        <authorList>
            <person name="Donic C."/>
            <person name="Kralova J.S."/>
            <person name="Fidel L."/>
            <person name="Ben-Dor S."/>
            <person name="Jung S."/>
        </authorList>
    </citation>
    <scope>NUCLEOTIDE SEQUENCE [LARGE SCALE GENOMIC DNA]</scope>
    <source>
        <strain evidence="2">Y27499</strain>
    </source>
</reference>
<accession>A0AAN7WTM9</accession>
<proteinExistence type="predicted"/>